<dbReference type="Gene3D" id="1.25.40.10">
    <property type="entry name" value="Tetratricopeptide repeat domain"/>
    <property type="match status" value="1"/>
</dbReference>
<organism evidence="1 2">
    <name type="scientific">Leptotrichia trevisanii</name>
    <dbReference type="NCBI Taxonomy" id="109328"/>
    <lineage>
        <taxon>Bacteria</taxon>
        <taxon>Fusobacteriati</taxon>
        <taxon>Fusobacteriota</taxon>
        <taxon>Fusobacteriia</taxon>
        <taxon>Fusobacteriales</taxon>
        <taxon>Leptotrichiaceae</taxon>
        <taxon>Leptotrichia</taxon>
    </lineage>
</organism>
<accession>A0A510JYZ0</accession>
<evidence type="ECO:0008006" key="3">
    <source>
        <dbReference type="Google" id="ProtNLM"/>
    </source>
</evidence>
<dbReference type="RefSeq" id="WP_051354412.1">
    <property type="nucleotide sequence ID" value="NZ_AP019831.1"/>
</dbReference>
<reference evidence="1 2" key="1">
    <citation type="submission" date="2019-07" db="EMBL/GenBank/DDBJ databases">
        <title>Complete Genome Sequence of Leptotrichia trevisanii Strain JMUB3870.</title>
        <authorList>
            <person name="Watanabe S."/>
            <person name="Cui L."/>
        </authorList>
    </citation>
    <scope>NUCLEOTIDE SEQUENCE [LARGE SCALE GENOMIC DNA]</scope>
    <source>
        <strain evidence="1 2">JMUB3870</strain>
    </source>
</reference>
<dbReference type="AlphaFoldDB" id="A0A510JYZ0"/>
<name>A0A510JYZ0_9FUSO</name>
<dbReference type="Proteomes" id="UP000422644">
    <property type="component" value="Chromosome"/>
</dbReference>
<dbReference type="SUPFAM" id="SSF81901">
    <property type="entry name" value="HCP-like"/>
    <property type="match status" value="1"/>
</dbReference>
<gene>
    <name evidence="1" type="ORF">JMUB3870_0531</name>
</gene>
<dbReference type="InterPro" id="IPR006597">
    <property type="entry name" value="Sel1-like"/>
</dbReference>
<protein>
    <recommendedName>
        <fullName evidence="3">Tetratricopeptide repeat protein</fullName>
    </recommendedName>
</protein>
<evidence type="ECO:0000313" key="2">
    <source>
        <dbReference type="Proteomes" id="UP000422644"/>
    </source>
</evidence>
<proteinExistence type="predicted"/>
<dbReference type="EMBL" id="AP019831">
    <property type="protein sequence ID" value="BBM44424.1"/>
    <property type="molecule type" value="Genomic_DNA"/>
</dbReference>
<evidence type="ECO:0000313" key="1">
    <source>
        <dbReference type="EMBL" id="BBM44424.1"/>
    </source>
</evidence>
<keyword evidence="2" id="KW-1185">Reference proteome</keyword>
<sequence>MRKIIFLTTFIVFNLGFSDLQSTIKNHYSNKTTDLTVVSKPQYEVIAGYKYLKNNNQKPTFFRRSLGYEKTIIGVNNKAFAYKRLKSDYCNAVKEIVKVDKGIVPGTNKPFTQATYIEVDDAYKEYLQQIAQIRQVVILAVKNEDMENEAGCHYKGTYWNNANSQYKAKQFYNDEIDRYYKSNRQNNSSYFNLGIAYINQRKYREATKSFLEGAKNKDVDSMIALGTFSLAAKDFSSAKKYYKMAADLGNEEALEIYNRLVLAGY</sequence>
<dbReference type="InterPro" id="IPR011990">
    <property type="entry name" value="TPR-like_helical_dom_sf"/>
</dbReference>
<dbReference type="SMART" id="SM00671">
    <property type="entry name" value="SEL1"/>
    <property type="match status" value="2"/>
</dbReference>